<dbReference type="PROSITE" id="PS50082">
    <property type="entry name" value="WD_REPEATS_2"/>
    <property type="match status" value="4"/>
</dbReference>
<evidence type="ECO:0000313" key="6">
    <source>
        <dbReference type="EMBL" id="OEJ75314.1"/>
    </source>
</evidence>
<keyword evidence="1 3" id="KW-0853">WD repeat</keyword>
<proteinExistence type="predicted"/>
<dbReference type="RefSeq" id="WP_069967044.1">
    <property type="nucleotide sequence ID" value="NZ_CM124774.1"/>
</dbReference>
<dbReference type="PANTHER" id="PTHR19879">
    <property type="entry name" value="TRANSCRIPTION INITIATION FACTOR TFIID"/>
    <property type="match status" value="1"/>
</dbReference>
<feature type="repeat" description="WD" evidence="3">
    <location>
        <begin position="570"/>
        <end position="611"/>
    </location>
</feature>
<feature type="repeat" description="WD" evidence="3">
    <location>
        <begin position="653"/>
        <end position="694"/>
    </location>
</feature>
<dbReference type="OrthoDB" id="464342at2"/>
<reference evidence="6" key="1">
    <citation type="submission" date="2016-09" db="EMBL/GenBank/DDBJ databases">
        <title>Draft genome of thermotolerant cyanobacterium Desertifilum sp. strain IPPAS B-1220.</title>
        <authorList>
            <person name="Sinetova M.A."/>
            <person name="Bolakhan K."/>
            <person name="Zayadan B.K."/>
            <person name="Mironov K.S."/>
            <person name="Ustinova V."/>
            <person name="Kupriyanova E.V."/>
            <person name="Sidorov R.A."/>
            <person name="Skrypnik A.N."/>
            <person name="Gogoleva N.E."/>
            <person name="Gogolev Y.V."/>
            <person name="Los D.A."/>
        </authorList>
    </citation>
    <scope>NUCLEOTIDE SEQUENCE [LARGE SCALE GENOMIC DNA]</scope>
    <source>
        <strain evidence="6">IPPAS B-1220</strain>
    </source>
</reference>
<evidence type="ECO:0000256" key="1">
    <source>
        <dbReference type="ARBA" id="ARBA00022574"/>
    </source>
</evidence>
<dbReference type="InterPro" id="IPR029030">
    <property type="entry name" value="Caspase-like_dom_sf"/>
</dbReference>
<dbReference type="InterPro" id="IPR019775">
    <property type="entry name" value="WD40_repeat_CS"/>
</dbReference>
<feature type="repeat" description="WD" evidence="3">
    <location>
        <begin position="698"/>
        <end position="736"/>
    </location>
</feature>
<dbReference type="AlphaFoldDB" id="A0A1E5QL38"/>
<dbReference type="Gene3D" id="2.130.10.10">
    <property type="entry name" value="YVTN repeat-like/Quinoprotein amine dehydrogenase"/>
    <property type="match status" value="2"/>
</dbReference>
<keyword evidence="2" id="KW-0677">Repeat</keyword>
<dbReference type="InterPro" id="IPR011600">
    <property type="entry name" value="Pept_C14_caspase"/>
</dbReference>
<dbReference type="CDD" id="cd00200">
    <property type="entry name" value="WD40"/>
    <property type="match status" value="1"/>
</dbReference>
<evidence type="ECO:0000256" key="2">
    <source>
        <dbReference type="ARBA" id="ARBA00022737"/>
    </source>
</evidence>
<dbReference type="Pfam" id="PF00656">
    <property type="entry name" value="Peptidase_C14"/>
    <property type="match status" value="1"/>
</dbReference>
<dbReference type="SMART" id="SM00320">
    <property type="entry name" value="WD40"/>
    <property type="match status" value="6"/>
</dbReference>
<evidence type="ECO:0000259" key="5">
    <source>
        <dbReference type="Pfam" id="PF00656"/>
    </source>
</evidence>
<feature type="compositionally biased region" description="Pro residues" evidence="4">
    <location>
        <begin position="247"/>
        <end position="259"/>
    </location>
</feature>
<dbReference type="EMBL" id="MJGC01000052">
    <property type="protein sequence ID" value="OEJ75314.1"/>
    <property type="molecule type" value="Genomic_DNA"/>
</dbReference>
<dbReference type="GO" id="GO:0004197">
    <property type="term" value="F:cysteine-type endopeptidase activity"/>
    <property type="evidence" value="ECO:0007669"/>
    <property type="project" value="InterPro"/>
</dbReference>
<evidence type="ECO:0000256" key="3">
    <source>
        <dbReference type="PROSITE-ProRule" id="PRU00221"/>
    </source>
</evidence>
<evidence type="ECO:0000256" key="4">
    <source>
        <dbReference type="SAM" id="MobiDB-lite"/>
    </source>
</evidence>
<dbReference type="InterPro" id="IPR015943">
    <property type="entry name" value="WD40/YVTN_repeat-like_dom_sf"/>
</dbReference>
<dbReference type="STRING" id="1781255.BH720_09965"/>
<sequence>MSRDALIVGINTYQYLPNLKAPAVDAEAIAQQLQTYGEFRIHRLPEIIHENRPQIGLKTAVTLRELEAALVRLFKPPGDNIPQTALFYFSGHGLQKQAGIREGYLAVSDANPEQSFYGLSLFWLRRLLQESPVRQRIILLDCCHSGELLNFLDADPGAKAGTDRLFMAASREYESAYESLNSRYSVFTDALISGLDPRGVPSRIVTNHSLTHWVSQKLKGELQQPLFESSGSEMILTRATHSAPVAAPTPPPPPPPPRSMPMARQGAKGHTEPKPPQVDLSKPDLLPNPCLEPSFVPQEESCTTLKYLSPEHHLLKAKKRLVAYSQDSLTLAQQYFGFSEQQHFQAQKDSKVLQTAIPVALVVALGLTFNQYRAASVPEGGPLPTTAQSEPHTGHFFHRLHQHFSTFSGLDGSSPPASVSSQTPLFVLPDRSIAQAKFLPKRSLPTLIALEKDSVVPRFWWVEWADPHHIRQIPLSLSARPAPLDAVTGLAVSSDGAQVAIASAQGQVSVWTVQAESPALEFSHDLDPTPQTTAIRHLSFRSDRKQLLGVGDNLQVYLWDIDSGDRTHALQGHQAPITNAQFSPDGQQVITASWDKTARLWEVQSGKAIAILPHDTALSGAAFSPDGQWVMTATWDKTAKVWDTKTKTLQRIFAGHTAPVLDAEFSPDGQSLLTAGADATVRRWETNTGTQKQVFQTLNAHSVPLEQVFFTPDLQYIGALSQEGDLAVWSEQKNLE</sequence>
<dbReference type="GO" id="GO:0006508">
    <property type="term" value="P:proteolysis"/>
    <property type="evidence" value="ECO:0007669"/>
    <property type="project" value="InterPro"/>
</dbReference>
<name>A0A1E5QL38_9CYAN</name>
<feature type="repeat" description="WD" evidence="3">
    <location>
        <begin position="611"/>
        <end position="652"/>
    </location>
</feature>
<dbReference type="Gene3D" id="3.40.50.1460">
    <property type="match status" value="1"/>
</dbReference>
<accession>A0A1E5QL38</accession>
<dbReference type="InterPro" id="IPR036322">
    <property type="entry name" value="WD40_repeat_dom_sf"/>
</dbReference>
<protein>
    <recommendedName>
        <fullName evidence="5">Peptidase C14 caspase domain-containing protein</fullName>
    </recommendedName>
</protein>
<dbReference type="PROSITE" id="PS00678">
    <property type="entry name" value="WD_REPEATS_1"/>
    <property type="match status" value="2"/>
</dbReference>
<dbReference type="PANTHER" id="PTHR19879:SF9">
    <property type="entry name" value="TRANSCRIPTION INITIATION FACTOR TFIID SUBUNIT 5"/>
    <property type="match status" value="1"/>
</dbReference>
<gene>
    <name evidence="6" type="ORF">BH720_09965</name>
</gene>
<feature type="domain" description="Peptidase C14 caspase" evidence="5">
    <location>
        <begin position="5"/>
        <end position="229"/>
    </location>
</feature>
<dbReference type="PROSITE" id="PS50294">
    <property type="entry name" value="WD_REPEATS_REGION"/>
    <property type="match status" value="4"/>
</dbReference>
<dbReference type="Pfam" id="PF00400">
    <property type="entry name" value="WD40"/>
    <property type="match status" value="3"/>
</dbReference>
<dbReference type="SUPFAM" id="SSF52129">
    <property type="entry name" value="Caspase-like"/>
    <property type="match status" value="1"/>
</dbReference>
<dbReference type="SUPFAM" id="SSF50978">
    <property type="entry name" value="WD40 repeat-like"/>
    <property type="match status" value="1"/>
</dbReference>
<comment type="caution">
    <text evidence="6">The sequence shown here is derived from an EMBL/GenBank/DDBJ whole genome shotgun (WGS) entry which is preliminary data.</text>
</comment>
<organism evidence="6">
    <name type="scientific">Desertifilum tharense IPPAS B-1220</name>
    <dbReference type="NCBI Taxonomy" id="1781255"/>
    <lineage>
        <taxon>Bacteria</taxon>
        <taxon>Bacillati</taxon>
        <taxon>Cyanobacteriota</taxon>
        <taxon>Cyanophyceae</taxon>
        <taxon>Desertifilales</taxon>
        <taxon>Desertifilaceae</taxon>
        <taxon>Desertifilum</taxon>
    </lineage>
</organism>
<dbReference type="InterPro" id="IPR001680">
    <property type="entry name" value="WD40_rpt"/>
</dbReference>
<feature type="region of interest" description="Disordered" evidence="4">
    <location>
        <begin position="242"/>
        <end position="284"/>
    </location>
</feature>